<dbReference type="RefSeq" id="WP_307500558.1">
    <property type="nucleotide sequence ID" value="NZ_JAUSWA010000064.1"/>
</dbReference>
<organism evidence="1 2">
    <name type="scientific">Paenibacillus brasilensis</name>
    <dbReference type="NCBI Taxonomy" id="128574"/>
    <lineage>
        <taxon>Bacteria</taxon>
        <taxon>Bacillati</taxon>
        <taxon>Bacillota</taxon>
        <taxon>Bacilli</taxon>
        <taxon>Bacillales</taxon>
        <taxon>Paenibacillaceae</taxon>
        <taxon>Paenibacillus</taxon>
    </lineage>
</organism>
<name>A0ABU0L7I3_9BACL</name>
<evidence type="ECO:0000313" key="1">
    <source>
        <dbReference type="EMBL" id="MDQ0497263.1"/>
    </source>
</evidence>
<feature type="non-terminal residue" evidence="1">
    <location>
        <position position="83"/>
    </location>
</feature>
<evidence type="ECO:0000313" key="2">
    <source>
        <dbReference type="Proteomes" id="UP001242811"/>
    </source>
</evidence>
<sequence>MSEHRWFFYFPLNRSGKIPHSENRRLRKKAVAISTALFLRPGQIVWRLRPSGILISHKLLFRFEVKREMENQNTECPQPPDDL</sequence>
<reference evidence="1 2" key="1">
    <citation type="submission" date="2023-07" db="EMBL/GenBank/DDBJ databases">
        <title>Genomic Encyclopedia of Type Strains, Phase IV (KMG-IV): sequencing the most valuable type-strain genomes for metagenomic binning, comparative biology and taxonomic classification.</title>
        <authorList>
            <person name="Goeker M."/>
        </authorList>
    </citation>
    <scope>NUCLEOTIDE SEQUENCE [LARGE SCALE GENOMIC DNA]</scope>
    <source>
        <strain evidence="1 2">DSM 14914</strain>
    </source>
</reference>
<accession>A0ABU0L7I3</accession>
<proteinExistence type="predicted"/>
<protein>
    <submittedName>
        <fullName evidence="1">Uncharacterized protein</fullName>
    </submittedName>
</protein>
<dbReference type="EMBL" id="JAUSWA010000064">
    <property type="protein sequence ID" value="MDQ0497263.1"/>
    <property type="molecule type" value="Genomic_DNA"/>
</dbReference>
<dbReference type="Proteomes" id="UP001242811">
    <property type="component" value="Unassembled WGS sequence"/>
</dbReference>
<comment type="caution">
    <text evidence="1">The sequence shown here is derived from an EMBL/GenBank/DDBJ whole genome shotgun (WGS) entry which is preliminary data.</text>
</comment>
<keyword evidence="2" id="KW-1185">Reference proteome</keyword>
<gene>
    <name evidence="1" type="ORF">QOZ95_005482</name>
</gene>